<protein>
    <submittedName>
        <fullName evidence="2">Uncharacterized protein</fullName>
    </submittedName>
</protein>
<feature type="region of interest" description="Disordered" evidence="1">
    <location>
        <begin position="204"/>
        <end position="226"/>
    </location>
</feature>
<proteinExistence type="predicted"/>
<organism evidence="2 3">
    <name type="scientific">Apiospora saccharicola</name>
    <dbReference type="NCBI Taxonomy" id="335842"/>
    <lineage>
        <taxon>Eukaryota</taxon>
        <taxon>Fungi</taxon>
        <taxon>Dikarya</taxon>
        <taxon>Ascomycota</taxon>
        <taxon>Pezizomycotina</taxon>
        <taxon>Sordariomycetes</taxon>
        <taxon>Xylariomycetidae</taxon>
        <taxon>Amphisphaeriales</taxon>
        <taxon>Apiosporaceae</taxon>
        <taxon>Apiospora</taxon>
    </lineage>
</organism>
<dbReference type="Proteomes" id="UP001446871">
    <property type="component" value="Unassembled WGS sequence"/>
</dbReference>
<evidence type="ECO:0000256" key="1">
    <source>
        <dbReference type="SAM" id="MobiDB-lite"/>
    </source>
</evidence>
<sequence>MYSWTEDFPGLAPSTFTITITPTPSSAAPSSTTIANDANSNSTNTNIKADQASPVRAYNGRIESLGAGDVGATGIPVPLTWLQFFGLVDWFLAWLKRILLASKKTRAFASALRLWDQALIDAIAAANPDAAPLAAVARAAATLARAAVPDGDLELAKQALQLFGLNDSDTVLDPPASWLADAVGPLGPGGPRRRRQGCRGCCRRLRRRAGAPSTPSELPSSRRTSS</sequence>
<gene>
    <name evidence="2" type="ORF">PG996_011132</name>
</gene>
<comment type="caution">
    <text evidence="2">The sequence shown here is derived from an EMBL/GenBank/DDBJ whole genome shotgun (WGS) entry which is preliminary data.</text>
</comment>
<reference evidence="2 3" key="1">
    <citation type="submission" date="2023-01" db="EMBL/GenBank/DDBJ databases">
        <title>Analysis of 21 Apiospora genomes using comparative genomics revels a genus with tremendous synthesis potential of carbohydrate active enzymes and secondary metabolites.</title>
        <authorList>
            <person name="Sorensen T."/>
        </authorList>
    </citation>
    <scope>NUCLEOTIDE SEQUENCE [LARGE SCALE GENOMIC DNA]</scope>
    <source>
        <strain evidence="2 3">CBS 83171</strain>
    </source>
</reference>
<name>A0ABR1UE83_9PEZI</name>
<accession>A0ABR1UE83</accession>
<evidence type="ECO:0000313" key="2">
    <source>
        <dbReference type="EMBL" id="KAK8057195.1"/>
    </source>
</evidence>
<dbReference type="EMBL" id="JAQQWM010000007">
    <property type="protein sequence ID" value="KAK8057195.1"/>
    <property type="molecule type" value="Genomic_DNA"/>
</dbReference>
<feature type="region of interest" description="Disordered" evidence="1">
    <location>
        <begin position="24"/>
        <end position="46"/>
    </location>
</feature>
<feature type="compositionally biased region" description="Polar residues" evidence="1">
    <location>
        <begin position="213"/>
        <end position="226"/>
    </location>
</feature>
<evidence type="ECO:0000313" key="3">
    <source>
        <dbReference type="Proteomes" id="UP001446871"/>
    </source>
</evidence>
<keyword evidence="3" id="KW-1185">Reference proteome</keyword>